<dbReference type="PANTHER" id="PTHR48094:SF12">
    <property type="entry name" value="PARKINSON DISEASE PROTEIN 7 HOMOLOG"/>
    <property type="match status" value="1"/>
</dbReference>
<evidence type="ECO:0000256" key="1">
    <source>
        <dbReference type="ARBA" id="ARBA00004496"/>
    </source>
</evidence>
<dbReference type="EC" id="4.2.1.130" evidence="2"/>
<comment type="subcellular location">
    <subcellularLocation>
        <location evidence="1">Cytoplasm</location>
    </subcellularLocation>
</comment>
<evidence type="ECO:0000259" key="5">
    <source>
        <dbReference type="Pfam" id="PF01965"/>
    </source>
</evidence>
<dbReference type="Gene3D" id="3.40.50.880">
    <property type="match status" value="1"/>
</dbReference>
<dbReference type="GO" id="GO:0019172">
    <property type="term" value="F:glyoxalase III activity"/>
    <property type="evidence" value="ECO:0007669"/>
    <property type="project" value="UniProtKB-EC"/>
</dbReference>
<dbReference type="InterPro" id="IPR002818">
    <property type="entry name" value="DJ-1/PfpI"/>
</dbReference>
<dbReference type="GO" id="GO:0005739">
    <property type="term" value="C:mitochondrion"/>
    <property type="evidence" value="ECO:0007669"/>
    <property type="project" value="TreeGrafter"/>
</dbReference>
<feature type="domain" description="DJ-1/PfpI" evidence="5">
    <location>
        <begin position="4"/>
        <end position="166"/>
    </location>
</feature>
<dbReference type="NCBIfam" id="TIGR01383">
    <property type="entry name" value="not_thiJ"/>
    <property type="match status" value="1"/>
</dbReference>
<protein>
    <recommendedName>
        <fullName evidence="2">D-lactate dehydratase</fullName>
        <ecNumber evidence="2">4.2.1.130</ecNumber>
    </recommendedName>
</protein>
<accession>A0A0N5AG03</accession>
<dbReference type="Pfam" id="PF01965">
    <property type="entry name" value="DJ-1_PfpI"/>
    <property type="match status" value="1"/>
</dbReference>
<sequence length="185" mass="19521">MASKRALMILAEGAEEMETTITADVLRRGGVILAGLTGKTAVNCARKTKITPDVALDDVKNTIYDAVILPGGQPGSNNLASSAEVGNVLRSHYEKGSIVAAICAAPIALKSHRIAPKSLITSHPCVKDELIAAGYKYSEDDVAVCDKIVTSRGPGTAFKFALKLVECLVGLEKVKEIVPPMMLKC</sequence>
<organism evidence="6 7">
    <name type="scientific">Syphacia muris</name>
    <dbReference type="NCBI Taxonomy" id="451379"/>
    <lineage>
        <taxon>Eukaryota</taxon>
        <taxon>Metazoa</taxon>
        <taxon>Ecdysozoa</taxon>
        <taxon>Nematoda</taxon>
        <taxon>Chromadorea</taxon>
        <taxon>Rhabditida</taxon>
        <taxon>Spirurina</taxon>
        <taxon>Oxyuridomorpha</taxon>
        <taxon>Oxyuroidea</taxon>
        <taxon>Oxyuridae</taxon>
        <taxon>Syphacia</taxon>
    </lineage>
</organism>
<dbReference type="GO" id="GO:0006979">
    <property type="term" value="P:response to oxidative stress"/>
    <property type="evidence" value="ECO:0007669"/>
    <property type="project" value="TreeGrafter"/>
</dbReference>
<proteinExistence type="predicted"/>
<dbReference type="WBParaSite" id="SMUV_0000322701-mRNA-1">
    <property type="protein sequence ID" value="SMUV_0000322701-mRNA-1"/>
    <property type="gene ID" value="SMUV_0000322701"/>
</dbReference>
<dbReference type="GO" id="GO:0036471">
    <property type="term" value="P:cellular response to glyoxal"/>
    <property type="evidence" value="ECO:0007669"/>
    <property type="project" value="UniProtKB-ARBA"/>
</dbReference>
<evidence type="ECO:0000256" key="4">
    <source>
        <dbReference type="ARBA" id="ARBA00048082"/>
    </source>
</evidence>
<dbReference type="GO" id="GO:0005634">
    <property type="term" value="C:nucleus"/>
    <property type="evidence" value="ECO:0007669"/>
    <property type="project" value="TreeGrafter"/>
</dbReference>
<comment type="catalytic activity">
    <reaction evidence="4">
        <text>methylglyoxal + H2O = (R)-lactate + H(+)</text>
        <dbReference type="Rhea" id="RHEA:27754"/>
        <dbReference type="ChEBI" id="CHEBI:15377"/>
        <dbReference type="ChEBI" id="CHEBI:15378"/>
        <dbReference type="ChEBI" id="CHEBI:16004"/>
        <dbReference type="ChEBI" id="CHEBI:17158"/>
        <dbReference type="EC" id="4.2.1.130"/>
    </reaction>
</comment>
<dbReference type="SUPFAM" id="SSF52317">
    <property type="entry name" value="Class I glutamine amidotransferase-like"/>
    <property type="match status" value="1"/>
</dbReference>
<evidence type="ECO:0000256" key="2">
    <source>
        <dbReference type="ARBA" id="ARBA00013134"/>
    </source>
</evidence>
<dbReference type="InterPro" id="IPR006287">
    <property type="entry name" value="DJ-1"/>
</dbReference>
<evidence type="ECO:0000313" key="7">
    <source>
        <dbReference type="WBParaSite" id="SMUV_0000322701-mRNA-1"/>
    </source>
</evidence>
<dbReference type="Proteomes" id="UP000046393">
    <property type="component" value="Unplaced"/>
</dbReference>
<dbReference type="GO" id="GO:1902176">
    <property type="term" value="P:negative regulation of oxidative stress-induced intrinsic apoptotic signaling pathway"/>
    <property type="evidence" value="ECO:0007669"/>
    <property type="project" value="UniProtKB-ARBA"/>
</dbReference>
<dbReference type="GO" id="GO:0046295">
    <property type="term" value="P:glycolate biosynthetic process"/>
    <property type="evidence" value="ECO:0007669"/>
    <property type="project" value="UniProtKB-ARBA"/>
</dbReference>
<evidence type="ECO:0000256" key="3">
    <source>
        <dbReference type="ARBA" id="ARBA00022490"/>
    </source>
</evidence>
<dbReference type="CDD" id="cd03135">
    <property type="entry name" value="GATase1_DJ-1"/>
    <property type="match status" value="1"/>
</dbReference>
<dbReference type="AlphaFoldDB" id="A0A0N5AG03"/>
<dbReference type="STRING" id="451379.A0A0N5AG03"/>
<reference evidence="7" key="1">
    <citation type="submission" date="2017-02" db="UniProtKB">
        <authorList>
            <consortium name="WormBaseParasite"/>
        </authorList>
    </citation>
    <scope>IDENTIFICATION</scope>
</reference>
<keyword evidence="3" id="KW-0963">Cytoplasm</keyword>
<dbReference type="GO" id="GO:1903189">
    <property type="term" value="P:glyoxal metabolic process"/>
    <property type="evidence" value="ECO:0007669"/>
    <property type="project" value="UniProtKB-ARBA"/>
</dbReference>
<dbReference type="InterPro" id="IPR050325">
    <property type="entry name" value="Prot/Nucl_acid_deglycase"/>
</dbReference>
<dbReference type="PANTHER" id="PTHR48094">
    <property type="entry name" value="PROTEIN/NUCLEIC ACID DEGLYCASE DJ-1-RELATED"/>
    <property type="match status" value="1"/>
</dbReference>
<evidence type="ECO:0000313" key="6">
    <source>
        <dbReference type="Proteomes" id="UP000046393"/>
    </source>
</evidence>
<keyword evidence="6" id="KW-1185">Reference proteome</keyword>
<name>A0A0N5AG03_9BILA</name>
<dbReference type="InterPro" id="IPR029062">
    <property type="entry name" value="Class_I_gatase-like"/>
</dbReference>
<dbReference type="FunFam" id="3.40.50.880:FF:000022">
    <property type="entry name" value="protein deglycase DJ-1"/>
    <property type="match status" value="1"/>
</dbReference>